<evidence type="ECO:0000256" key="3">
    <source>
        <dbReference type="ARBA" id="ARBA00023069"/>
    </source>
</evidence>
<dbReference type="GO" id="GO:0030992">
    <property type="term" value="C:intraciliary transport particle B"/>
    <property type="evidence" value="ECO:0007669"/>
    <property type="project" value="TreeGrafter"/>
</dbReference>
<evidence type="ECO:0000313" key="6">
    <source>
        <dbReference type="EMBL" id="KNE61277.1"/>
    </source>
</evidence>
<comment type="similarity">
    <text evidence="2">Belongs to the IFT57 family.</text>
</comment>
<dbReference type="OrthoDB" id="423881at2759"/>
<reference evidence="7" key="2">
    <citation type="submission" date="2009-11" db="EMBL/GenBank/DDBJ databases">
        <title>The Genome Sequence of Allomyces macrogynus strain ATCC 38327.</title>
        <authorList>
            <consortium name="The Broad Institute Genome Sequencing Platform"/>
            <person name="Russ C."/>
            <person name="Cuomo C."/>
            <person name="Shea T."/>
            <person name="Young S.K."/>
            <person name="Zeng Q."/>
            <person name="Koehrsen M."/>
            <person name="Haas B."/>
            <person name="Borodovsky M."/>
            <person name="Guigo R."/>
            <person name="Alvarado L."/>
            <person name="Berlin A."/>
            <person name="Borenstein D."/>
            <person name="Chen Z."/>
            <person name="Engels R."/>
            <person name="Freedman E."/>
            <person name="Gellesch M."/>
            <person name="Goldberg J."/>
            <person name="Griggs A."/>
            <person name="Gujja S."/>
            <person name="Heiman D."/>
            <person name="Hepburn T."/>
            <person name="Howarth C."/>
            <person name="Jen D."/>
            <person name="Larson L."/>
            <person name="Lewis B."/>
            <person name="Mehta T."/>
            <person name="Park D."/>
            <person name="Pearson M."/>
            <person name="Roberts A."/>
            <person name="Saif S."/>
            <person name="Shenoy N."/>
            <person name="Sisk P."/>
            <person name="Stolte C."/>
            <person name="Sykes S."/>
            <person name="Walk T."/>
            <person name="White J."/>
            <person name="Yandava C."/>
            <person name="Burger G."/>
            <person name="Gray M.W."/>
            <person name="Holland P.W.H."/>
            <person name="King N."/>
            <person name="Lang F.B.F."/>
            <person name="Roger A.J."/>
            <person name="Ruiz-Trillo I."/>
            <person name="Lander E."/>
            <person name="Nusbaum C."/>
        </authorList>
    </citation>
    <scope>NUCLEOTIDE SEQUENCE [LARGE SCALE GENOMIC DNA]</scope>
    <source>
        <strain evidence="7">ATCC 38327</strain>
    </source>
</reference>
<dbReference type="EMBL" id="GG745337">
    <property type="protein sequence ID" value="KNE61277.1"/>
    <property type="molecule type" value="Genomic_DNA"/>
</dbReference>
<feature type="coiled-coil region" evidence="5">
    <location>
        <begin position="259"/>
        <end position="369"/>
    </location>
</feature>
<dbReference type="eggNOG" id="KOG0972">
    <property type="taxonomic scope" value="Eukaryota"/>
</dbReference>
<reference evidence="6 7" key="1">
    <citation type="submission" date="2009-11" db="EMBL/GenBank/DDBJ databases">
        <title>Annotation of Allomyces macrogynus ATCC 38327.</title>
        <authorList>
            <consortium name="The Broad Institute Genome Sequencing Platform"/>
            <person name="Russ C."/>
            <person name="Cuomo C."/>
            <person name="Burger G."/>
            <person name="Gray M.W."/>
            <person name="Holland P.W.H."/>
            <person name="King N."/>
            <person name="Lang F.B.F."/>
            <person name="Roger A.J."/>
            <person name="Ruiz-Trillo I."/>
            <person name="Young S.K."/>
            <person name="Zeng Q."/>
            <person name="Gargeya S."/>
            <person name="Fitzgerald M."/>
            <person name="Haas B."/>
            <person name="Abouelleil A."/>
            <person name="Alvarado L."/>
            <person name="Arachchi H.M."/>
            <person name="Berlin A."/>
            <person name="Chapman S.B."/>
            <person name="Gearin G."/>
            <person name="Goldberg J."/>
            <person name="Griggs A."/>
            <person name="Gujja S."/>
            <person name="Hansen M."/>
            <person name="Heiman D."/>
            <person name="Howarth C."/>
            <person name="Larimer J."/>
            <person name="Lui A."/>
            <person name="MacDonald P.J.P."/>
            <person name="McCowen C."/>
            <person name="Montmayeur A."/>
            <person name="Murphy C."/>
            <person name="Neiman D."/>
            <person name="Pearson M."/>
            <person name="Priest M."/>
            <person name="Roberts A."/>
            <person name="Saif S."/>
            <person name="Shea T."/>
            <person name="Sisk P."/>
            <person name="Stolte C."/>
            <person name="Sykes S."/>
            <person name="Wortman J."/>
            <person name="Nusbaum C."/>
            <person name="Birren B."/>
        </authorList>
    </citation>
    <scope>NUCLEOTIDE SEQUENCE [LARGE SCALE GENOMIC DNA]</scope>
    <source>
        <strain evidence="6 7">ATCC 38327</strain>
    </source>
</reference>
<dbReference type="PANTHER" id="PTHR16011:SF0">
    <property type="entry name" value="INTRAFLAGELLAR TRANSPORT PROTEIN 57 HOMOLOG"/>
    <property type="match status" value="1"/>
</dbReference>
<dbReference type="PANTHER" id="PTHR16011">
    <property type="entry name" value="IFT57/HIPPI"/>
    <property type="match status" value="1"/>
</dbReference>
<comment type="subcellular location">
    <subcellularLocation>
        <location evidence="1">Cell projection</location>
        <location evidence="1">Cilium</location>
    </subcellularLocation>
</comment>
<dbReference type="GO" id="GO:0005815">
    <property type="term" value="C:microtubule organizing center"/>
    <property type="evidence" value="ECO:0007669"/>
    <property type="project" value="TreeGrafter"/>
</dbReference>
<keyword evidence="4" id="KW-0966">Cell projection</keyword>
<name>A0A0L0SFP6_ALLM3</name>
<organism evidence="6 7">
    <name type="scientific">Allomyces macrogynus (strain ATCC 38327)</name>
    <name type="common">Allomyces javanicus var. macrogynus</name>
    <dbReference type="NCBI Taxonomy" id="578462"/>
    <lineage>
        <taxon>Eukaryota</taxon>
        <taxon>Fungi</taxon>
        <taxon>Fungi incertae sedis</taxon>
        <taxon>Blastocladiomycota</taxon>
        <taxon>Blastocladiomycetes</taxon>
        <taxon>Blastocladiales</taxon>
        <taxon>Blastocladiaceae</taxon>
        <taxon>Allomyces</taxon>
    </lineage>
</organism>
<dbReference type="Pfam" id="PF10498">
    <property type="entry name" value="IFT57"/>
    <property type="match status" value="1"/>
</dbReference>
<dbReference type="GO" id="GO:0042073">
    <property type="term" value="P:intraciliary transport"/>
    <property type="evidence" value="ECO:0007669"/>
    <property type="project" value="TreeGrafter"/>
</dbReference>
<evidence type="ECO:0000256" key="5">
    <source>
        <dbReference type="SAM" id="Coils"/>
    </source>
</evidence>
<evidence type="ECO:0008006" key="8">
    <source>
        <dbReference type="Google" id="ProtNLM"/>
    </source>
</evidence>
<protein>
    <recommendedName>
        <fullName evidence="8">Intraflagellar transport protein 57</fullName>
    </recommendedName>
</protein>
<keyword evidence="3" id="KW-0969">Cilium</keyword>
<dbReference type="VEuPathDB" id="FungiDB:AMAG_07019"/>
<dbReference type="OMA" id="VHAHDQD"/>
<dbReference type="GO" id="GO:0005794">
    <property type="term" value="C:Golgi apparatus"/>
    <property type="evidence" value="ECO:0007669"/>
    <property type="project" value="TreeGrafter"/>
</dbReference>
<dbReference type="InterPro" id="IPR019530">
    <property type="entry name" value="Intra-flagellar_transport_57"/>
</dbReference>
<dbReference type="GO" id="GO:1905515">
    <property type="term" value="P:non-motile cilium assembly"/>
    <property type="evidence" value="ECO:0007669"/>
    <property type="project" value="TreeGrafter"/>
</dbReference>
<sequence>MDGLLDRLRLLKYSTTFCPEKGLRPLTPGFFTLPQPNVNVQLHYFHVLFAWLANQAGDAFSPPGELDDPNQTATNIAAVLKNAGVPGDFAVTKLRQGHGEAVLQALTGMADRVLKVRGYQFKKPVLSSEDTFEEAEADDDAEVRIDDIEEALAGDGDAGSDDDHDDHDVLGAFAPAMIRAPTRPVLRAGGSMVQTSVSGLRTSHAFVPPVDAAAWQAELDRVTPLLKVQLTTDHKDWRMHLAHLQQYQGAIAAVAGPTRDQLAKLNKEIEQTLDKIESREKYINAQFETLVDEHRGVQQALSGLKQKYNASSEQISKLSAELAQVSEQLDTVKAQMDDLGSGMTDSKPLINIKSALQRLKAEIKQMDLRTGVLEHTLLNVRLKNKVTMVAGATEGTAGPFLFAM</sequence>
<dbReference type="STRING" id="578462.A0A0L0SFP6"/>
<dbReference type="GO" id="GO:0005929">
    <property type="term" value="C:cilium"/>
    <property type="evidence" value="ECO:0007669"/>
    <property type="project" value="UniProtKB-SubCell"/>
</dbReference>
<evidence type="ECO:0000256" key="1">
    <source>
        <dbReference type="ARBA" id="ARBA00004138"/>
    </source>
</evidence>
<dbReference type="AlphaFoldDB" id="A0A0L0SFP6"/>
<evidence type="ECO:0000256" key="4">
    <source>
        <dbReference type="ARBA" id="ARBA00023273"/>
    </source>
</evidence>
<keyword evidence="5" id="KW-0175">Coiled coil</keyword>
<dbReference type="Gene3D" id="1.10.287.1490">
    <property type="match status" value="1"/>
</dbReference>
<evidence type="ECO:0000256" key="2">
    <source>
        <dbReference type="ARBA" id="ARBA00009415"/>
    </source>
</evidence>
<dbReference type="Proteomes" id="UP000054350">
    <property type="component" value="Unassembled WGS sequence"/>
</dbReference>
<proteinExistence type="inferred from homology"/>
<gene>
    <name evidence="6" type="ORF">AMAG_07019</name>
</gene>
<keyword evidence="7" id="KW-1185">Reference proteome</keyword>
<evidence type="ECO:0000313" key="7">
    <source>
        <dbReference type="Proteomes" id="UP000054350"/>
    </source>
</evidence>
<accession>A0A0L0SFP6</accession>